<feature type="region of interest" description="Disordered" evidence="2">
    <location>
        <begin position="167"/>
        <end position="187"/>
    </location>
</feature>
<feature type="region of interest" description="Disordered" evidence="2">
    <location>
        <begin position="211"/>
        <end position="308"/>
    </location>
</feature>
<accession>A0A1X0QW76</accession>
<feature type="region of interest" description="Disordered" evidence="2">
    <location>
        <begin position="65"/>
        <end position="89"/>
    </location>
</feature>
<feature type="compositionally biased region" description="Low complexity" evidence="2">
    <location>
        <begin position="273"/>
        <end position="285"/>
    </location>
</feature>
<evidence type="ECO:0000313" key="3">
    <source>
        <dbReference type="EMBL" id="ORE04007.1"/>
    </source>
</evidence>
<gene>
    <name evidence="3" type="ORF">BCV72DRAFT_313970</name>
</gene>
<dbReference type="EMBL" id="KV921984">
    <property type="protein sequence ID" value="ORE04007.1"/>
    <property type="molecule type" value="Genomic_DNA"/>
</dbReference>
<evidence type="ECO:0000256" key="2">
    <source>
        <dbReference type="SAM" id="MobiDB-lite"/>
    </source>
</evidence>
<sequence>MLSKDLSPTNAPSSSISITTKASPIIKTSTQSNPGLSFFCQPIVSLSKPAKPAAQPMVVSRINLPISRPKEEEEEEEEGEGEYKKPNFNPVPNKMGIGIGTFMLRGILSQQKALDEARVHRRIEDLEIEKKSLLNLNKTLESVVKEQTNTIIDLRKRLAAVERPLVPDLDTAPSKSGIMSSHEEEEDAAFEKIRTMLIQLIQQAQSAVSITASDDDSGHKKVIKPKKPFTPPTSPTPNNNLHRTTSKTSIHSQSSHRTTSKPSNSPTLHRTTSKSSINSQSSTLSKRPSKFNINNKASKTPQVKKWQN</sequence>
<dbReference type="Proteomes" id="UP000242414">
    <property type="component" value="Unassembled WGS sequence"/>
</dbReference>
<keyword evidence="1" id="KW-0175">Coiled coil</keyword>
<protein>
    <submittedName>
        <fullName evidence="3">Uncharacterized protein</fullName>
    </submittedName>
</protein>
<dbReference type="VEuPathDB" id="FungiDB:BCV72DRAFT_313970"/>
<feature type="coiled-coil region" evidence="1">
    <location>
        <begin position="123"/>
        <end position="157"/>
    </location>
</feature>
<reference evidence="3" key="1">
    <citation type="journal article" date="2016" name="Proc. Natl. Acad. Sci. U.S.A.">
        <title>Lipid metabolic changes in an early divergent fungus govern the establishment of a mutualistic symbiosis with endobacteria.</title>
        <authorList>
            <person name="Lastovetsky O.A."/>
            <person name="Gaspar M.L."/>
            <person name="Mondo S.J."/>
            <person name="LaButti K.M."/>
            <person name="Sandor L."/>
            <person name="Grigoriev I.V."/>
            <person name="Henry S.A."/>
            <person name="Pawlowska T.E."/>
        </authorList>
    </citation>
    <scope>NUCLEOTIDE SEQUENCE [LARGE SCALE GENOMIC DNA]</scope>
    <source>
        <strain evidence="3">ATCC 52814</strain>
    </source>
</reference>
<feature type="region of interest" description="Disordered" evidence="2">
    <location>
        <begin position="1"/>
        <end position="33"/>
    </location>
</feature>
<organism evidence="3">
    <name type="scientific">Rhizopus microsporus var. microsporus</name>
    <dbReference type="NCBI Taxonomy" id="86635"/>
    <lineage>
        <taxon>Eukaryota</taxon>
        <taxon>Fungi</taxon>
        <taxon>Fungi incertae sedis</taxon>
        <taxon>Mucoromycota</taxon>
        <taxon>Mucoromycotina</taxon>
        <taxon>Mucoromycetes</taxon>
        <taxon>Mucorales</taxon>
        <taxon>Mucorineae</taxon>
        <taxon>Rhizopodaceae</taxon>
        <taxon>Rhizopus</taxon>
    </lineage>
</organism>
<evidence type="ECO:0000256" key="1">
    <source>
        <dbReference type="SAM" id="Coils"/>
    </source>
</evidence>
<proteinExistence type="predicted"/>
<dbReference type="OrthoDB" id="2555519at2759"/>
<name>A0A1X0QW76_RHIZD</name>
<feature type="compositionally biased region" description="Polar residues" evidence="2">
    <location>
        <begin position="241"/>
        <end position="270"/>
    </location>
</feature>
<dbReference type="AlphaFoldDB" id="A0A1X0QW76"/>
<feature type="compositionally biased region" description="Polar residues" evidence="2">
    <location>
        <begin position="291"/>
        <end position="308"/>
    </location>
</feature>